<keyword evidence="1" id="KW-1133">Transmembrane helix</keyword>
<sequence length="199" mass="22617">MRLSKTDASRILLGIIIFLFIFGVSFAVYTFRTNPIQDALSGNKVINTLFVIEDNKKPVSSYVLMYYPHTKRAAIFDIPGDLGQLLSRVNRVDRIDRVYDPARISVFGNEIEKLLEININFYIVITKEHLVSIVDLLEGVRIFIPSSVSYRDGDELILFPYGMTVLDGDKAGVYATYSLPDEDRETKASRRQPFFSGFS</sequence>
<dbReference type="AlphaFoldDB" id="A0A806KPI0"/>
<protein>
    <recommendedName>
        <fullName evidence="2">Cell envelope-related transcriptional attenuator domain-containing protein</fullName>
    </recommendedName>
</protein>
<reference evidence="3" key="1">
    <citation type="submission" date="2012-03" db="EMBL/GenBank/DDBJ databases">
        <title>Functional metagenomics reveals considerable lignocellulase gene clusters in the gut microbiome of a wood-feeding higher termite.</title>
        <authorList>
            <person name="Liu N."/>
        </authorList>
    </citation>
    <scope>NUCLEOTIDE SEQUENCE</scope>
</reference>
<organism evidence="3">
    <name type="scientific">uncultured bacterium contig00042</name>
    <dbReference type="NCBI Taxonomy" id="1181529"/>
    <lineage>
        <taxon>Bacteria</taxon>
        <taxon>environmental samples</taxon>
    </lineage>
</organism>
<dbReference type="Pfam" id="PF03816">
    <property type="entry name" value="LytR_cpsA_psr"/>
    <property type="match status" value="1"/>
</dbReference>
<keyword evidence="1" id="KW-0812">Transmembrane</keyword>
<proteinExistence type="predicted"/>
<accession>A0A806KPI0</accession>
<dbReference type="InterPro" id="IPR004474">
    <property type="entry name" value="LytR_CpsA_psr"/>
</dbReference>
<evidence type="ECO:0000313" key="3">
    <source>
        <dbReference type="EMBL" id="AGS52619.1"/>
    </source>
</evidence>
<feature type="transmembrane region" description="Helical" evidence="1">
    <location>
        <begin position="12"/>
        <end position="31"/>
    </location>
</feature>
<evidence type="ECO:0000259" key="2">
    <source>
        <dbReference type="Pfam" id="PF03816"/>
    </source>
</evidence>
<feature type="domain" description="Cell envelope-related transcriptional attenuator" evidence="2">
    <location>
        <begin position="64"/>
        <end position="178"/>
    </location>
</feature>
<evidence type="ECO:0000256" key="1">
    <source>
        <dbReference type="SAM" id="Phobius"/>
    </source>
</evidence>
<dbReference type="Gene3D" id="3.30.420.590">
    <property type="match status" value="1"/>
</dbReference>
<dbReference type="Gene3D" id="3.40.630.190">
    <property type="entry name" value="LCP protein"/>
    <property type="match status" value="1"/>
</dbReference>
<name>A0A806KPI0_9BACT</name>
<keyword evidence="1" id="KW-0472">Membrane</keyword>
<dbReference type="EMBL" id="JQ844202">
    <property type="protein sequence ID" value="AGS52619.1"/>
    <property type="molecule type" value="Genomic_DNA"/>
</dbReference>